<evidence type="ECO:0000256" key="1">
    <source>
        <dbReference type="ARBA" id="ARBA00022701"/>
    </source>
</evidence>
<dbReference type="InterPro" id="IPR001752">
    <property type="entry name" value="Kinesin_motor_dom"/>
</dbReference>
<dbReference type="Proteomes" id="UP001177003">
    <property type="component" value="Chromosome 9"/>
</dbReference>
<dbReference type="SUPFAM" id="SSF52540">
    <property type="entry name" value="P-loop containing nucleoside triphosphate hydrolases"/>
    <property type="match status" value="1"/>
</dbReference>
<keyword evidence="12" id="KW-1185">Reference proteome</keyword>
<keyword evidence="3 7" id="KW-0067">ATP-binding</keyword>
<evidence type="ECO:0000256" key="5">
    <source>
        <dbReference type="ARBA" id="ARBA00023175"/>
    </source>
</evidence>
<accession>A0AA36A5B0</accession>
<dbReference type="InterPro" id="IPR019821">
    <property type="entry name" value="Kinesin_motor_CS"/>
</dbReference>
<comment type="similarity">
    <text evidence="6">Belongs to the TRAFAC class myosin-kinesin ATPase superfamily. Kinesin family. KIN-12 subfamily.</text>
</comment>
<feature type="compositionally biased region" description="Basic and acidic residues" evidence="9">
    <location>
        <begin position="99"/>
        <end position="116"/>
    </location>
</feature>
<evidence type="ECO:0000313" key="12">
    <source>
        <dbReference type="Proteomes" id="UP001177003"/>
    </source>
</evidence>
<dbReference type="Pfam" id="PF00225">
    <property type="entry name" value="Kinesin"/>
    <property type="match status" value="1"/>
</dbReference>
<feature type="coiled-coil region" evidence="8">
    <location>
        <begin position="2629"/>
        <end position="2663"/>
    </location>
</feature>
<dbReference type="Gene3D" id="3.40.850.10">
    <property type="entry name" value="Kinesin motor domain"/>
    <property type="match status" value="1"/>
</dbReference>
<dbReference type="GO" id="GO:0005874">
    <property type="term" value="C:microtubule"/>
    <property type="evidence" value="ECO:0007669"/>
    <property type="project" value="UniProtKB-KW"/>
</dbReference>
<feature type="coiled-coil region" evidence="8">
    <location>
        <begin position="958"/>
        <end position="992"/>
    </location>
</feature>
<dbReference type="InterPro" id="IPR027417">
    <property type="entry name" value="P-loop_NTPase"/>
</dbReference>
<feature type="region of interest" description="Disordered" evidence="9">
    <location>
        <begin position="52"/>
        <end position="226"/>
    </location>
</feature>
<organism evidence="11 12">
    <name type="scientific">Lactuca saligna</name>
    <name type="common">Willowleaf lettuce</name>
    <dbReference type="NCBI Taxonomy" id="75948"/>
    <lineage>
        <taxon>Eukaryota</taxon>
        <taxon>Viridiplantae</taxon>
        <taxon>Streptophyta</taxon>
        <taxon>Embryophyta</taxon>
        <taxon>Tracheophyta</taxon>
        <taxon>Spermatophyta</taxon>
        <taxon>Magnoliopsida</taxon>
        <taxon>eudicotyledons</taxon>
        <taxon>Gunneridae</taxon>
        <taxon>Pentapetalae</taxon>
        <taxon>asterids</taxon>
        <taxon>campanulids</taxon>
        <taxon>Asterales</taxon>
        <taxon>Asteraceae</taxon>
        <taxon>Cichorioideae</taxon>
        <taxon>Cichorieae</taxon>
        <taxon>Lactucinae</taxon>
        <taxon>Lactuca</taxon>
    </lineage>
</organism>
<dbReference type="GO" id="GO:0008017">
    <property type="term" value="F:microtubule binding"/>
    <property type="evidence" value="ECO:0007669"/>
    <property type="project" value="InterPro"/>
</dbReference>
<reference evidence="11" key="1">
    <citation type="submission" date="2023-04" db="EMBL/GenBank/DDBJ databases">
        <authorList>
            <person name="Vijverberg K."/>
            <person name="Xiong W."/>
            <person name="Schranz E."/>
        </authorList>
    </citation>
    <scope>NUCLEOTIDE SEQUENCE</scope>
</reference>
<keyword evidence="5 7" id="KW-0505">Motor protein</keyword>
<feature type="binding site" evidence="7">
    <location>
        <begin position="349"/>
        <end position="356"/>
    </location>
    <ligand>
        <name>ATP</name>
        <dbReference type="ChEBI" id="CHEBI:30616"/>
    </ligand>
</feature>
<keyword evidence="4 8" id="KW-0175">Coiled coil</keyword>
<name>A0AA36A5B0_LACSI</name>
<dbReference type="GO" id="GO:0005524">
    <property type="term" value="F:ATP binding"/>
    <property type="evidence" value="ECO:0007669"/>
    <property type="project" value="UniProtKB-UniRule"/>
</dbReference>
<dbReference type="FunFam" id="3.40.850.10:FF:000033">
    <property type="entry name" value="Kinesin-like protein KIN-12E"/>
    <property type="match status" value="1"/>
</dbReference>
<feature type="coiled-coil region" evidence="8">
    <location>
        <begin position="832"/>
        <end position="887"/>
    </location>
</feature>
<protein>
    <recommendedName>
        <fullName evidence="10">Kinesin motor domain-containing protein</fullName>
    </recommendedName>
</protein>
<dbReference type="PANTHER" id="PTHR37739:SF8">
    <property type="entry name" value="KINESIN-LIKE PROTEIN KIN-12D"/>
    <property type="match status" value="1"/>
</dbReference>
<gene>
    <name evidence="11" type="ORF">LSALG_LOCUS42484</name>
</gene>
<feature type="domain" description="Kinesin motor" evidence="10">
    <location>
        <begin position="268"/>
        <end position="605"/>
    </location>
</feature>
<dbReference type="SMART" id="SM00129">
    <property type="entry name" value="KISc"/>
    <property type="match status" value="1"/>
</dbReference>
<feature type="coiled-coil region" evidence="8">
    <location>
        <begin position="2358"/>
        <end position="2392"/>
    </location>
</feature>
<proteinExistence type="inferred from homology"/>
<evidence type="ECO:0000313" key="11">
    <source>
        <dbReference type="EMBL" id="CAI9304081.1"/>
    </source>
</evidence>
<feature type="compositionally biased region" description="Polar residues" evidence="9">
    <location>
        <begin position="201"/>
        <end position="218"/>
    </location>
</feature>
<feature type="coiled-coil region" evidence="8">
    <location>
        <begin position="2441"/>
        <end position="2557"/>
    </location>
</feature>
<dbReference type="GO" id="GO:0007018">
    <property type="term" value="P:microtubule-based movement"/>
    <property type="evidence" value="ECO:0007669"/>
    <property type="project" value="InterPro"/>
</dbReference>
<dbReference type="GO" id="GO:0003777">
    <property type="term" value="F:microtubule motor activity"/>
    <property type="evidence" value="ECO:0007669"/>
    <property type="project" value="InterPro"/>
</dbReference>
<feature type="coiled-coil region" evidence="8">
    <location>
        <begin position="612"/>
        <end position="639"/>
    </location>
</feature>
<evidence type="ECO:0000256" key="6">
    <source>
        <dbReference type="ARBA" id="ARBA00034488"/>
    </source>
</evidence>
<evidence type="ECO:0000256" key="4">
    <source>
        <dbReference type="ARBA" id="ARBA00023054"/>
    </source>
</evidence>
<evidence type="ECO:0000256" key="8">
    <source>
        <dbReference type="SAM" id="Coils"/>
    </source>
</evidence>
<feature type="coiled-coil region" evidence="8">
    <location>
        <begin position="1747"/>
        <end position="1837"/>
    </location>
</feature>
<evidence type="ECO:0000256" key="7">
    <source>
        <dbReference type="PROSITE-ProRule" id="PRU00283"/>
    </source>
</evidence>
<sequence length="2748" mass="314524">MYSEKDEMMLREKWRRGCRNVPNKGVGRRFGIIFLTSSFRMLRDLKFLRRNSGKSTDFDEPENMPVNGKLHESSASQMGTDSSSRPPLNAIRDPVQNPGKRDQELGFKSSKLDRTPTKVNASKHSESGMPMKTPEKQGGLARNRYGWGSDSRMEGKSGTMNMNMNTNTPRSCRTVGRALSSGYSECNSTQNTQSNSTQNTPTKSVNKPPNPGLSQGGSSRPPISGGVRSNVSFAALSRGLQNTYTTVNTVEVPHIDLKEDPSFWMDHNVQVLIRIRPLNNMELSAQGYNRCLKQESAQCLTWVGHPETRFTFDHVACETIDQETLFRMVGLPMVENCLSGYNSCIFAYGQTGSGKTHTMLGEINELELKPSPQRGMTPRMFEFLFARIIAEEESRMDERLTYNCKCSFLEIYNEQITDLLDPSSTNLQLREDVKKGVYVENLTECEVHTVGDILRLLSRGSANRRVAATNMNRESSRSHSVFTCVIESRWEKDSTSNLRFARLNLVDLAGSERQKTSGAEGERLKEAANINKSLSTLGHVIMVLVDGANARTRHVPYRDSRLTFLLQDSLGGNSKTMIIANVSPSICSATETLNTLKFAQRAKLIQNNAVVNEDASGDIMVLQQQIQLLKEELAILKRNNISRSLAFGPKVIEEVTQEQDNDCNGHDNKILKVSSKQLKSLETSLTGALRREQMSEASIKQLEAEIEQLNRLVRQREDDNKCTKMMLKFREDKIHRMKSLLAGSMPADSYMLEENNMLIEEIQMLRAKVDRNPEVTRFALENIRLLEQLRRFQDFYEEGEREMLLKEVSEMRNQLVLFLDENKQHDQIQKEAAQDNKENNSVRLELQKSQEELEMCRNNLNSCLERNEKLCREIADLNALLENQKSIAHDHGAATEVIKDPIIEAASVGDQSLHTIQKREETHVNYIEEVMNLQLEVDILKTLLKEESSSRGEIVENLKSTEEKYMLITKQYTDLKEELEEAKSVIEALEIQQLVSINEVEALRNSNDRYAQILHEKELKKDTILSQESQDRLNKMKDSLEKARRTNNWYKTDKAFQASNEEEMDEVRKQVEAETAEVIVCLQEEVCSLQQQLDDSIMKEREIKSKYEEKERQLSSLSEEWQLLSDEIHDVLTTGHETLEDISHDLDDVTIFDQLQMITRSIFEKESRIKELNACLEDAKNRGNEMEGLLRSLRGATMVMTEAHQEDCSKKDRIISQLIKQNKQREEQIKKASAFATVAFVIVNRFSEMKDSCLEALTQKEAELEELKRRHIVDICEAKKKKDLHMSRRDDTISLLKKELETALGSLNGVKSEMSRLHSEKELARLSEKQNHKSIETLMHQVMALQSVVDYFENQIGGAMGSLDHKIQTVEELLQESCKSCSYKRKLYELELMDAKVNAAEHAAESSCVLAKFEEAHYTIKEADVMINELVIANETMKLDIEALKKKEAALVNESDTLKENYEEDIMGMKKEVRELEGMIMEIQSLVDKDLMPTVSDLFSMKSHLHDSSKLIHSWLEDIWSEIIMKDCAVSVLHVCHMGILLQTVTGLNAENGLLQHGLCESNSLVSQLKDHNLKSRKELEMCRVVQGKLLADIKNSFDHVTKSTEETGVLSMKLASFEKRILSLQLQEEAMVERSNYMGSELSALVKEMNAMDKDEELRDLEEKFMVNLFVKEIELLIVSSALKQMDSQNMDLEHENNNMFMVLEKFKENMIMINVDMQFKDAILLDKEAELLIVSSGISQMDSKRKDLENENNKMLMVLEKFKENMVMANVDMQSKDSILLEKEAEVAFLNKDVKEKENELLIVSSRLEQLDSQRKDLENENNSMLMVLEKFKENLIIAIVDMQLKDSILLENETEVANLHKDVKGKEAELLIVSSGLKQMDSHKKNLENENNNMFMALEKFKENMIYANMDIQLKDSILLEKEAEVTFLQKDVKAKETELLNVSSKLKQIDSRRKILETENTSMFLVLEKFEENMIITNVDMQLKDSILNEVISENMYVHSELERKDEVVEGLVFDLQLLQESSSKTQDQKDEIEELEASLEALAEELDENIVKGQVLEGQVKEKVAMINALEADVSRERELVKSLFSEIQTLKDALKAHETTGMELAKVKEANERMEMELVELGTNLVEMETLVESRTCELLEVRKELEMAQALAEENEAIATESKQIAETSRLYAEEKEEEVKLYEKSVEELDCMVTVLENQVDMVKGDAERQRLQREELELEFHAFKQQINQVKTSDSDIKRALNEKEKSLQESLQRVELLEKEIANKDKEIGQHKAHISELNLHAEAQAREYKQTFKALEAMAVSEQVKSDVSVSHISNSPSKKLEKNGSRTRGSGSPFKCIGIGLAQQMKSERDEELTTARKRIEELEALAASRQKEIFALNAKLAMSGSMTHDVLRDLLGIKMDMTTYSSLIDGNQIEEITENARIHNNTEVHFQEEEVIKLKEQLNELVMERKGWLEEIERKQSELITAQVALEQLRQRDRLLKTENEMFKTEIANHKMKVLELEAEVKKLSGQQNIQQRIHHHMKIKEENNSLKNHNDELIRKLRRSDEILCRVKEELANLRAKSGNDFSDVETELQIHEKLKGTEEERDLLAQKLAALCTSILKVAGITRPTSDVSISMAEEALEQLQGRVATLERELQDLQHKNRISNERIRLAEMMPQTVEENRPINSRRTFRIPTKNVNPRIITSTFVFGEEGEALDHMHMSSMEVGSCSSKSGKNKINFSIRYTVIPKVLFE</sequence>
<dbReference type="InterPro" id="IPR044986">
    <property type="entry name" value="KIF15/KIN-12"/>
</dbReference>
<evidence type="ECO:0000259" key="10">
    <source>
        <dbReference type="PROSITE" id="PS50067"/>
    </source>
</evidence>
<feature type="compositionally biased region" description="Polar residues" evidence="9">
    <location>
        <begin position="73"/>
        <end position="86"/>
    </location>
</feature>
<feature type="coiled-coil region" evidence="8">
    <location>
        <begin position="2086"/>
        <end position="2137"/>
    </location>
</feature>
<feature type="compositionally biased region" description="Low complexity" evidence="9">
    <location>
        <begin position="187"/>
        <end position="200"/>
    </location>
</feature>
<dbReference type="InterPro" id="IPR036961">
    <property type="entry name" value="Kinesin_motor_dom_sf"/>
</dbReference>
<feature type="coiled-coil region" evidence="8">
    <location>
        <begin position="1026"/>
        <end position="1127"/>
    </location>
</feature>
<feature type="coiled-coil region" evidence="8">
    <location>
        <begin position="1427"/>
        <end position="1479"/>
    </location>
</feature>
<feature type="coiled-coil region" evidence="8">
    <location>
        <begin position="692"/>
        <end position="719"/>
    </location>
</feature>
<dbReference type="EMBL" id="OX465085">
    <property type="protein sequence ID" value="CAI9304081.1"/>
    <property type="molecule type" value="Genomic_DNA"/>
</dbReference>
<evidence type="ECO:0000256" key="9">
    <source>
        <dbReference type="SAM" id="MobiDB-lite"/>
    </source>
</evidence>
<feature type="coiled-coil region" evidence="8">
    <location>
        <begin position="1887"/>
        <end position="1942"/>
    </location>
</feature>
<dbReference type="PROSITE" id="PS50067">
    <property type="entry name" value="KINESIN_MOTOR_2"/>
    <property type="match status" value="1"/>
</dbReference>
<evidence type="ECO:0000256" key="3">
    <source>
        <dbReference type="ARBA" id="ARBA00022840"/>
    </source>
</evidence>
<feature type="compositionally biased region" description="Low complexity" evidence="9">
    <location>
        <begin position="159"/>
        <end position="168"/>
    </location>
</feature>
<feature type="coiled-coil region" evidence="8">
    <location>
        <begin position="2020"/>
        <end position="2057"/>
    </location>
</feature>
<feature type="region of interest" description="Disordered" evidence="9">
    <location>
        <begin position="2321"/>
        <end position="2342"/>
    </location>
</feature>
<keyword evidence="1" id="KW-0493">Microtubule</keyword>
<dbReference type="PANTHER" id="PTHR37739">
    <property type="entry name" value="KINESIN-LIKE PROTEIN KIN-12D"/>
    <property type="match status" value="1"/>
</dbReference>
<dbReference type="PROSITE" id="PS00411">
    <property type="entry name" value="KINESIN_MOTOR_1"/>
    <property type="match status" value="1"/>
</dbReference>
<evidence type="ECO:0000256" key="2">
    <source>
        <dbReference type="ARBA" id="ARBA00022741"/>
    </source>
</evidence>
<dbReference type="PRINTS" id="PR00380">
    <property type="entry name" value="KINESINHEAVY"/>
</dbReference>
<feature type="coiled-coil region" evidence="8">
    <location>
        <begin position="2165"/>
        <end position="2309"/>
    </location>
</feature>
<keyword evidence="2 7" id="KW-0547">Nucleotide-binding</keyword>